<protein>
    <recommendedName>
        <fullName evidence="6">Yip1 domain-containing protein</fullName>
    </recommendedName>
</protein>
<feature type="transmembrane region" description="Helical" evidence="5">
    <location>
        <begin position="128"/>
        <end position="148"/>
    </location>
</feature>
<feature type="transmembrane region" description="Helical" evidence="5">
    <location>
        <begin position="21"/>
        <end position="46"/>
    </location>
</feature>
<dbReference type="AlphaFoldDB" id="A0A6L7FXF2"/>
<evidence type="ECO:0000259" key="6">
    <source>
        <dbReference type="Pfam" id="PF04893"/>
    </source>
</evidence>
<evidence type="ECO:0000313" key="7">
    <source>
        <dbReference type="EMBL" id="MXN16379.1"/>
    </source>
</evidence>
<keyword evidence="3 5" id="KW-1133">Transmembrane helix</keyword>
<name>A0A6L7FXF2_9RHOB</name>
<keyword evidence="8" id="KW-1185">Reference proteome</keyword>
<comment type="caution">
    <text evidence="7">The sequence shown here is derived from an EMBL/GenBank/DDBJ whole genome shotgun (WGS) entry which is preliminary data.</text>
</comment>
<dbReference type="RefSeq" id="WP_160890922.1">
    <property type="nucleotide sequence ID" value="NZ_WUMU01000001.1"/>
</dbReference>
<evidence type="ECO:0000256" key="2">
    <source>
        <dbReference type="ARBA" id="ARBA00022692"/>
    </source>
</evidence>
<dbReference type="InterPro" id="IPR006977">
    <property type="entry name" value="Yip1_dom"/>
</dbReference>
<sequence length="186" mass="19458">MQYWIELARQSILNPRAAAPIVAGLILPPGTLALLVALVSVLNGIFYGLFLPAGLLPGLFGQPIPMAVLFGAIFVAGAAALTGVGRLFGGTGEIRDILRVTIFLQIIRLAVQVVLIVIALLVPVLATFLGTAAGVWGLYMMICFIAAAHRMDSRVKSFGVIGVTFFAAIIALSVLLSAMGLAPMEV</sequence>
<accession>A0A6L7FXF2</accession>
<comment type="subcellular location">
    <subcellularLocation>
        <location evidence="1">Membrane</location>
        <topology evidence="1">Multi-pass membrane protein</topology>
    </subcellularLocation>
</comment>
<evidence type="ECO:0000313" key="8">
    <source>
        <dbReference type="Proteomes" id="UP000477911"/>
    </source>
</evidence>
<proteinExistence type="predicted"/>
<gene>
    <name evidence="7" type="ORF">GR170_00920</name>
</gene>
<keyword evidence="2 5" id="KW-0812">Transmembrane</keyword>
<feature type="transmembrane region" description="Helical" evidence="5">
    <location>
        <begin position="160"/>
        <end position="182"/>
    </location>
</feature>
<evidence type="ECO:0000256" key="5">
    <source>
        <dbReference type="SAM" id="Phobius"/>
    </source>
</evidence>
<evidence type="ECO:0000256" key="1">
    <source>
        <dbReference type="ARBA" id="ARBA00004141"/>
    </source>
</evidence>
<evidence type="ECO:0000256" key="4">
    <source>
        <dbReference type="ARBA" id="ARBA00023136"/>
    </source>
</evidence>
<feature type="domain" description="Yip1" evidence="6">
    <location>
        <begin position="24"/>
        <end position="174"/>
    </location>
</feature>
<keyword evidence="4 5" id="KW-0472">Membrane</keyword>
<dbReference type="Pfam" id="PF04893">
    <property type="entry name" value="Yip1"/>
    <property type="match status" value="1"/>
</dbReference>
<dbReference type="EMBL" id="WUMU01000001">
    <property type="protein sequence ID" value="MXN16379.1"/>
    <property type="molecule type" value="Genomic_DNA"/>
</dbReference>
<feature type="transmembrane region" description="Helical" evidence="5">
    <location>
        <begin position="100"/>
        <end position="122"/>
    </location>
</feature>
<organism evidence="7 8">
    <name type="scientific">Pseudooceanicola albus</name>
    <dbReference type="NCBI Taxonomy" id="2692189"/>
    <lineage>
        <taxon>Bacteria</taxon>
        <taxon>Pseudomonadati</taxon>
        <taxon>Pseudomonadota</taxon>
        <taxon>Alphaproteobacteria</taxon>
        <taxon>Rhodobacterales</taxon>
        <taxon>Paracoccaceae</taxon>
        <taxon>Pseudooceanicola</taxon>
    </lineage>
</organism>
<feature type="transmembrane region" description="Helical" evidence="5">
    <location>
        <begin position="66"/>
        <end position="88"/>
    </location>
</feature>
<evidence type="ECO:0000256" key="3">
    <source>
        <dbReference type="ARBA" id="ARBA00022989"/>
    </source>
</evidence>
<dbReference type="Proteomes" id="UP000477911">
    <property type="component" value="Unassembled WGS sequence"/>
</dbReference>
<dbReference type="GO" id="GO:0016020">
    <property type="term" value="C:membrane"/>
    <property type="evidence" value="ECO:0007669"/>
    <property type="project" value="UniProtKB-SubCell"/>
</dbReference>
<reference evidence="7 8" key="1">
    <citation type="submission" date="2019-12" db="EMBL/GenBank/DDBJ databases">
        <authorList>
            <person name="Li M."/>
        </authorList>
    </citation>
    <scope>NUCLEOTIDE SEQUENCE [LARGE SCALE GENOMIC DNA]</scope>
    <source>
        <strain evidence="7 8">GBMRC 2024</strain>
    </source>
</reference>